<evidence type="ECO:0000313" key="2">
    <source>
        <dbReference type="EMBL" id="PKU50364.1"/>
    </source>
</evidence>
<dbReference type="RefSeq" id="WP_101966921.1">
    <property type="nucleotide sequence ID" value="NZ_PDFK01000007.1"/>
</dbReference>
<feature type="compositionally biased region" description="Acidic residues" evidence="1">
    <location>
        <begin position="126"/>
        <end position="139"/>
    </location>
</feature>
<feature type="compositionally biased region" description="Low complexity" evidence="1">
    <location>
        <begin position="58"/>
        <end position="72"/>
    </location>
</feature>
<feature type="region of interest" description="Disordered" evidence="1">
    <location>
        <begin position="1"/>
        <end position="26"/>
    </location>
</feature>
<gene>
    <name evidence="2" type="ORF">CRI88_18145</name>
</gene>
<reference evidence="2 3" key="1">
    <citation type="submission" date="2017-10" db="EMBL/GenBank/DDBJ databases">
        <title>Draft genome of Lysinibacillus fusiformis strain Juneja, a laboratory-derived pathogen of Drosophila melanogaster.</title>
        <authorList>
            <person name="Smith B.R."/>
            <person name="Unckless R.L."/>
        </authorList>
    </citation>
    <scope>NUCLEOTIDE SEQUENCE [LARGE SCALE GENOMIC DNA]</scope>
    <source>
        <strain evidence="2 3">Juneja</strain>
    </source>
</reference>
<protein>
    <submittedName>
        <fullName evidence="2">Uncharacterized protein</fullName>
    </submittedName>
</protein>
<name>A0A2I0UW99_9BACI</name>
<feature type="compositionally biased region" description="Basic and acidic residues" evidence="1">
    <location>
        <begin position="105"/>
        <end position="116"/>
    </location>
</feature>
<organism evidence="2 3">
    <name type="scientific">Lysinibacillus fusiformis</name>
    <dbReference type="NCBI Taxonomy" id="28031"/>
    <lineage>
        <taxon>Bacteria</taxon>
        <taxon>Bacillati</taxon>
        <taxon>Bacillota</taxon>
        <taxon>Bacilli</taxon>
        <taxon>Bacillales</taxon>
        <taxon>Bacillaceae</taxon>
        <taxon>Lysinibacillus</taxon>
    </lineage>
</organism>
<dbReference type="EMBL" id="PDFK01000007">
    <property type="protein sequence ID" value="PKU50364.1"/>
    <property type="molecule type" value="Genomic_DNA"/>
</dbReference>
<comment type="caution">
    <text evidence="2">The sequence shown here is derived from an EMBL/GenBank/DDBJ whole genome shotgun (WGS) entry which is preliminary data.</text>
</comment>
<dbReference type="Proteomes" id="UP000234956">
    <property type="component" value="Unassembled WGS sequence"/>
</dbReference>
<proteinExistence type="predicted"/>
<sequence>MSGFSSKNFFGPDEPERESSNKQGKNHITINFTFNIGNTDFHFEQRAEGGGQINHDVGTNANQGGQNASNGSHTRNVHSQFADGNGRSGIAGNHNDEAGGQQGIKVRDSLVIDSDIHSSSNHSESNEEDIDVLTEDSEQ</sequence>
<accession>A0A2I0UW99</accession>
<feature type="region of interest" description="Disordered" evidence="1">
    <location>
        <begin position="41"/>
        <end position="139"/>
    </location>
</feature>
<evidence type="ECO:0000256" key="1">
    <source>
        <dbReference type="SAM" id="MobiDB-lite"/>
    </source>
</evidence>
<evidence type="ECO:0000313" key="3">
    <source>
        <dbReference type="Proteomes" id="UP000234956"/>
    </source>
</evidence>
<dbReference type="AlphaFoldDB" id="A0A2I0UW99"/>